<dbReference type="InterPro" id="IPR007731">
    <property type="entry name" value="DUF669"/>
</dbReference>
<dbReference type="Pfam" id="PF05037">
    <property type="entry name" value="DUF669"/>
    <property type="match status" value="1"/>
</dbReference>
<dbReference type="RefSeq" id="WP_146130495.1">
    <property type="nucleotide sequence ID" value="NZ_PVNE01000024.1"/>
</dbReference>
<reference evidence="1 2" key="1">
    <citation type="submission" date="2018-03" db="EMBL/GenBank/DDBJ databases">
        <title>Genomic Encyclopedia of Archaeal and Bacterial Type Strains, Phase II (KMG-II): from individual species to whole genera.</title>
        <authorList>
            <person name="Goeker M."/>
        </authorList>
    </citation>
    <scope>NUCLEOTIDE SEQUENCE [LARGE SCALE GENOMIC DNA]</scope>
    <source>
        <strain evidence="1 2">DSM 44946</strain>
    </source>
</reference>
<dbReference type="OrthoDB" id="2861374at2"/>
<keyword evidence="2" id="KW-1185">Reference proteome</keyword>
<organism evidence="1 2">
    <name type="scientific">Planifilum fimeticola</name>
    <dbReference type="NCBI Taxonomy" id="201975"/>
    <lineage>
        <taxon>Bacteria</taxon>
        <taxon>Bacillati</taxon>
        <taxon>Bacillota</taxon>
        <taxon>Bacilli</taxon>
        <taxon>Bacillales</taxon>
        <taxon>Thermoactinomycetaceae</taxon>
        <taxon>Planifilum</taxon>
    </lineage>
</organism>
<dbReference type="Proteomes" id="UP000237797">
    <property type="component" value="Unassembled WGS sequence"/>
</dbReference>
<name>A0A2T0LC09_9BACL</name>
<dbReference type="EMBL" id="PVNE01000024">
    <property type="protein sequence ID" value="PRX39497.1"/>
    <property type="molecule type" value="Genomic_DNA"/>
</dbReference>
<comment type="caution">
    <text evidence="1">The sequence shown here is derived from an EMBL/GenBank/DDBJ whole genome shotgun (WGS) entry which is preliminary data.</text>
</comment>
<protein>
    <submittedName>
        <fullName evidence="1">Uncharacterized protein DUF669</fullName>
    </submittedName>
</protein>
<sequence length="162" mass="19279">MDWKNYLKQFQEAYKEADTEDTFDELPDGDYIVRVERVELKESKSGRPMLEWEFVVEEGNFAGRHEWKYNMLDHVDNIQWLKKDLFRAGLDLEDITQLEEHLPLLLDRRLKINIKTKRVNNGNQYRNVYINKQIEKTGSEKGSFTGYSDTQPLNITDDDLPF</sequence>
<gene>
    <name evidence="1" type="ORF">CLV97_12435</name>
</gene>
<proteinExistence type="predicted"/>
<evidence type="ECO:0000313" key="1">
    <source>
        <dbReference type="EMBL" id="PRX39497.1"/>
    </source>
</evidence>
<dbReference type="AlphaFoldDB" id="A0A2T0LC09"/>
<evidence type="ECO:0000313" key="2">
    <source>
        <dbReference type="Proteomes" id="UP000237797"/>
    </source>
</evidence>
<accession>A0A2T0LC09</accession>